<dbReference type="Pfam" id="PF25021">
    <property type="entry name" value="TEN_NHL"/>
    <property type="match status" value="1"/>
</dbReference>
<protein>
    <submittedName>
        <fullName evidence="5">Stalk domain-containing protein</fullName>
    </submittedName>
</protein>
<name>A0ABW4YJA6_9BACL</name>
<dbReference type="PANTHER" id="PTHR13833:SF71">
    <property type="entry name" value="NHL DOMAIN-CONTAINING PROTEIN"/>
    <property type="match status" value="1"/>
</dbReference>
<feature type="domain" description="Copper amine oxidase-like N-terminal" evidence="3">
    <location>
        <begin position="420"/>
        <end position="465"/>
    </location>
</feature>
<proteinExistence type="predicted"/>
<dbReference type="Pfam" id="PF07833">
    <property type="entry name" value="Cu_amine_oxidN1"/>
    <property type="match status" value="1"/>
</dbReference>
<evidence type="ECO:0000256" key="2">
    <source>
        <dbReference type="PROSITE-ProRule" id="PRU00504"/>
    </source>
</evidence>
<accession>A0ABW4YJA6</accession>
<dbReference type="InterPro" id="IPR056822">
    <property type="entry name" value="TEN_NHL"/>
</dbReference>
<evidence type="ECO:0000259" key="3">
    <source>
        <dbReference type="Pfam" id="PF07833"/>
    </source>
</evidence>
<dbReference type="InterPro" id="IPR012854">
    <property type="entry name" value="Cu_amine_oxidase-like_N"/>
</dbReference>
<evidence type="ECO:0000313" key="5">
    <source>
        <dbReference type="EMBL" id="MFD2115519.1"/>
    </source>
</evidence>
<dbReference type="EMBL" id="JBHUHO010000020">
    <property type="protein sequence ID" value="MFD2115519.1"/>
    <property type="molecule type" value="Genomic_DNA"/>
</dbReference>
<dbReference type="RefSeq" id="WP_377770759.1">
    <property type="nucleotide sequence ID" value="NZ_JBHUHO010000020.1"/>
</dbReference>
<reference evidence="6" key="1">
    <citation type="journal article" date="2019" name="Int. J. Syst. Evol. Microbiol.">
        <title>The Global Catalogue of Microorganisms (GCM) 10K type strain sequencing project: providing services to taxonomists for standard genome sequencing and annotation.</title>
        <authorList>
            <consortium name="The Broad Institute Genomics Platform"/>
            <consortium name="The Broad Institute Genome Sequencing Center for Infectious Disease"/>
            <person name="Wu L."/>
            <person name="Ma J."/>
        </authorList>
    </citation>
    <scope>NUCLEOTIDE SEQUENCE [LARGE SCALE GENOMIC DNA]</scope>
    <source>
        <strain evidence="6">GH52</strain>
    </source>
</reference>
<dbReference type="Proteomes" id="UP001597362">
    <property type="component" value="Unassembled WGS sequence"/>
</dbReference>
<dbReference type="Pfam" id="PF01436">
    <property type="entry name" value="NHL"/>
    <property type="match status" value="1"/>
</dbReference>
<dbReference type="PROSITE" id="PS51125">
    <property type="entry name" value="NHL"/>
    <property type="match status" value="1"/>
</dbReference>
<feature type="domain" description="Teneurin NHL" evidence="4">
    <location>
        <begin position="179"/>
        <end position="281"/>
    </location>
</feature>
<evidence type="ECO:0000313" key="6">
    <source>
        <dbReference type="Proteomes" id="UP001597362"/>
    </source>
</evidence>
<evidence type="ECO:0000259" key="4">
    <source>
        <dbReference type="Pfam" id="PF25021"/>
    </source>
</evidence>
<dbReference type="InterPro" id="IPR011042">
    <property type="entry name" value="6-blade_b-propeller_TolB-like"/>
</dbReference>
<comment type="caution">
    <text evidence="5">The sequence shown here is derived from an EMBL/GenBank/DDBJ whole genome shotgun (WGS) entry which is preliminary data.</text>
</comment>
<dbReference type="PANTHER" id="PTHR13833">
    <property type="match status" value="1"/>
</dbReference>
<evidence type="ECO:0000256" key="1">
    <source>
        <dbReference type="ARBA" id="ARBA00022737"/>
    </source>
</evidence>
<dbReference type="Gene3D" id="2.120.10.30">
    <property type="entry name" value="TolB, C-terminal domain"/>
    <property type="match status" value="2"/>
</dbReference>
<sequence>MKQHKRKLVAGIAVVVVCTMMGSTLFMPGIGHSTVFGAASSQGSTTEKKPTTYKQGKVKLEPEQIEVYEPAAMIFTSTGEAIVVDSGRHTVEKRTADGKQLWVAGLQAGTDAYGQPIGGYRDDVLNKAYFSAPRDVVVDSKGVIYISDFGNHSIRKIVDGIVYTHAGTGVAGYADGSKKEAQFNHPAGLAIDAANNIYVADTMNHVIRKVTPDGDVTTFAGKQSELGGMLNGDSDVAQFNEPADIALGKDGVVYISDSGNHLIRAVKDGQVTTYAGQLTAVDETSGYRTGDYRNGARLTAAFHFPKGLYYEEANDMLLVADSLNHRIRAIMTDGQVVNIAGQGGAGDKSGSPAQTQFNLPSNVVYDAGQLIVADSQNRKWKQLLFDPAHVVPVATDEDIIASLPLADREDTAQVWFDQERITFEKKVIPYVEKGKQYVPIRALFEGWGADVIWHPATFEVEMKKQTGLSSGSFRLKLRQPHTPIIAGKGYVELTSLQKVSGLRVIVEPDTNAIIFVGQ</sequence>
<feature type="repeat" description="NHL" evidence="2">
    <location>
        <begin position="182"/>
        <end position="213"/>
    </location>
</feature>
<dbReference type="InterPro" id="IPR001258">
    <property type="entry name" value="NHL_repeat"/>
</dbReference>
<gene>
    <name evidence="5" type="ORF">ACFSJH_07220</name>
</gene>
<dbReference type="SUPFAM" id="SSF101898">
    <property type="entry name" value="NHL repeat"/>
    <property type="match status" value="1"/>
</dbReference>
<keyword evidence="1" id="KW-0677">Repeat</keyword>
<keyword evidence="6" id="KW-1185">Reference proteome</keyword>
<organism evidence="5 6">
    <name type="scientific">Paenibacillus yanchengensis</name>
    <dbReference type="NCBI Taxonomy" id="2035833"/>
    <lineage>
        <taxon>Bacteria</taxon>
        <taxon>Bacillati</taxon>
        <taxon>Bacillota</taxon>
        <taxon>Bacilli</taxon>
        <taxon>Bacillales</taxon>
        <taxon>Paenibacillaceae</taxon>
        <taxon>Paenibacillus</taxon>
    </lineage>
</organism>